<dbReference type="Gene3D" id="3.30.390.10">
    <property type="entry name" value="Enolase-like, N-terminal domain"/>
    <property type="match status" value="1"/>
</dbReference>
<feature type="domain" description="Mandelate racemase/muconate lactonizing enzyme C-terminal" evidence="2">
    <location>
        <begin position="163"/>
        <end position="254"/>
    </location>
</feature>
<dbReference type="Gene3D" id="3.20.20.120">
    <property type="entry name" value="Enolase-like C-terminal domain"/>
    <property type="match status" value="1"/>
</dbReference>
<dbReference type="InterPro" id="IPR029065">
    <property type="entry name" value="Enolase_C-like"/>
</dbReference>
<dbReference type="EMBL" id="JBHLYQ010000078">
    <property type="protein sequence ID" value="MFC0082190.1"/>
    <property type="molecule type" value="Genomic_DNA"/>
</dbReference>
<dbReference type="Pfam" id="PF02746">
    <property type="entry name" value="MR_MLE_N"/>
    <property type="match status" value="1"/>
</dbReference>
<dbReference type="Pfam" id="PF13378">
    <property type="entry name" value="MR_MLE_C"/>
    <property type="match status" value="1"/>
</dbReference>
<evidence type="ECO:0000313" key="4">
    <source>
        <dbReference type="Proteomes" id="UP001589788"/>
    </source>
</evidence>
<keyword evidence="4" id="KW-1185">Reference proteome</keyword>
<dbReference type="SFLD" id="SFLDS00001">
    <property type="entry name" value="Enolase"/>
    <property type="match status" value="1"/>
</dbReference>
<gene>
    <name evidence="3" type="ORF">ACFFRE_08525</name>
</gene>
<evidence type="ECO:0000313" key="3">
    <source>
        <dbReference type="EMBL" id="MFC0082190.1"/>
    </source>
</evidence>
<dbReference type="InterPro" id="IPR013342">
    <property type="entry name" value="Mandelate_racemase_C"/>
</dbReference>
<sequence>MPPAPRPAPHPAVSAVELWWCPRLLATPHRTSYGVEHRRPTILVRVQAGPWEGWGECAALATPSYRAEHAQAAWWALRHWLAPRLLGLPVPPVATLADLRRVSADLHRRLAGVVGTAMAKAALEAALLDAGTRAAGGPLVALLAPDPRPVPAGAVVGLPSDIPAALRAVEAALAQGATRVKVKVAPGCDHRPLGELRRHFPDAPLAADANGAYRRDDWDTLLALDEFGLLFLEQPLPADDLVGHRRLAAELHTPICLDESLRDVGDVRTAAALEAADLVCLKPPCLGGLGPTLDAIDQASAEGLGWWVGGMLQGTAGRLLDAAVATLPGSAGPAELGSPNGGLRGPDPFGPLSWEGFALRPFPGSGAVPRPDLELVEALATRHWRTPGAH</sequence>
<dbReference type="SFLD" id="SFLDG00180">
    <property type="entry name" value="muconate_cycloisomerase"/>
    <property type="match status" value="1"/>
</dbReference>
<dbReference type="InterPro" id="IPR036849">
    <property type="entry name" value="Enolase-like_C_sf"/>
</dbReference>
<dbReference type="PANTHER" id="PTHR48073">
    <property type="entry name" value="O-SUCCINYLBENZOATE SYNTHASE-RELATED"/>
    <property type="match status" value="1"/>
</dbReference>
<comment type="caution">
    <text evidence="3">The sequence shown here is derived from an EMBL/GenBank/DDBJ whole genome shotgun (WGS) entry which is preliminary data.</text>
</comment>
<proteinExistence type="predicted"/>
<keyword evidence="1" id="KW-0479">Metal-binding</keyword>
<protein>
    <submittedName>
        <fullName evidence="3">Enolase C-terminal domain-like protein</fullName>
    </submittedName>
</protein>
<dbReference type="SUPFAM" id="SSF54826">
    <property type="entry name" value="Enolase N-terminal domain-like"/>
    <property type="match status" value="1"/>
</dbReference>
<dbReference type="InterPro" id="IPR013341">
    <property type="entry name" value="Mandelate_racemase_N_dom"/>
</dbReference>
<evidence type="ECO:0000256" key="1">
    <source>
        <dbReference type="ARBA" id="ARBA00022723"/>
    </source>
</evidence>
<reference evidence="3 4" key="1">
    <citation type="submission" date="2024-09" db="EMBL/GenBank/DDBJ databases">
        <authorList>
            <person name="Sun Q."/>
            <person name="Mori K."/>
        </authorList>
    </citation>
    <scope>NUCLEOTIDE SEQUENCE [LARGE SCALE GENOMIC DNA]</scope>
    <source>
        <strain evidence="3 4">JCM 15389</strain>
    </source>
</reference>
<name>A0ABV6C3C4_9ACTN</name>
<dbReference type="SMART" id="SM00922">
    <property type="entry name" value="MR_MLE"/>
    <property type="match status" value="1"/>
</dbReference>
<dbReference type="SUPFAM" id="SSF51604">
    <property type="entry name" value="Enolase C-terminal domain-like"/>
    <property type="match status" value="1"/>
</dbReference>
<dbReference type="Proteomes" id="UP001589788">
    <property type="component" value="Unassembled WGS sequence"/>
</dbReference>
<dbReference type="RefSeq" id="WP_248109288.1">
    <property type="nucleotide sequence ID" value="NZ_JAKHEX010000031.1"/>
</dbReference>
<evidence type="ECO:0000259" key="2">
    <source>
        <dbReference type="SMART" id="SM00922"/>
    </source>
</evidence>
<dbReference type="SFLD" id="SFLDF00009">
    <property type="entry name" value="o-succinylbenzoate_synthase"/>
    <property type="match status" value="1"/>
</dbReference>
<organism evidence="3 4">
    <name type="scientific">Aciditerrimonas ferrireducens</name>
    <dbReference type="NCBI Taxonomy" id="667306"/>
    <lineage>
        <taxon>Bacteria</taxon>
        <taxon>Bacillati</taxon>
        <taxon>Actinomycetota</taxon>
        <taxon>Acidimicrobiia</taxon>
        <taxon>Acidimicrobiales</taxon>
        <taxon>Acidimicrobiaceae</taxon>
        <taxon>Aciditerrimonas</taxon>
    </lineage>
</organism>
<dbReference type="InterPro" id="IPR029017">
    <property type="entry name" value="Enolase-like_N"/>
</dbReference>
<accession>A0ABV6C3C4</accession>